<proteinExistence type="predicted"/>
<keyword evidence="3" id="KW-1185">Reference proteome</keyword>
<name>A0ABD1ZIF2_9MARC</name>
<dbReference type="EMBL" id="JBHFFA010000001">
    <property type="protein sequence ID" value="KAL2651225.1"/>
    <property type="molecule type" value="Genomic_DNA"/>
</dbReference>
<evidence type="ECO:0000313" key="2">
    <source>
        <dbReference type="EMBL" id="KAL2651225.1"/>
    </source>
</evidence>
<evidence type="ECO:0000313" key="3">
    <source>
        <dbReference type="Proteomes" id="UP001605036"/>
    </source>
</evidence>
<sequence length="89" mass="10177">MERLIYNLFQNEVEEGVENGAKDRSAMEVGIEDSTGGTESSLWSLGDESEGESELRPEKRIQERRRFKENEQSPPEEQGWGRVGDMTKN</sequence>
<protein>
    <submittedName>
        <fullName evidence="2">Uncharacterized protein</fullName>
    </submittedName>
</protein>
<comment type="caution">
    <text evidence="2">The sequence shown here is derived from an EMBL/GenBank/DDBJ whole genome shotgun (WGS) entry which is preliminary data.</text>
</comment>
<gene>
    <name evidence="2" type="ORF">R1flu_019353</name>
</gene>
<dbReference type="Proteomes" id="UP001605036">
    <property type="component" value="Unassembled WGS sequence"/>
</dbReference>
<feature type="compositionally biased region" description="Basic and acidic residues" evidence="1">
    <location>
        <begin position="53"/>
        <end position="71"/>
    </location>
</feature>
<reference evidence="2 3" key="1">
    <citation type="submission" date="2024-09" db="EMBL/GenBank/DDBJ databases">
        <title>Chromosome-scale assembly of Riccia fluitans.</title>
        <authorList>
            <person name="Paukszto L."/>
            <person name="Sawicki J."/>
            <person name="Karawczyk K."/>
            <person name="Piernik-Szablinska J."/>
            <person name="Szczecinska M."/>
            <person name="Mazdziarz M."/>
        </authorList>
    </citation>
    <scope>NUCLEOTIDE SEQUENCE [LARGE SCALE GENOMIC DNA]</scope>
    <source>
        <strain evidence="2">Rf_01</strain>
        <tissue evidence="2">Aerial parts of the thallus</tissue>
    </source>
</reference>
<evidence type="ECO:0000256" key="1">
    <source>
        <dbReference type="SAM" id="MobiDB-lite"/>
    </source>
</evidence>
<accession>A0ABD1ZIF2</accession>
<organism evidence="2 3">
    <name type="scientific">Riccia fluitans</name>
    <dbReference type="NCBI Taxonomy" id="41844"/>
    <lineage>
        <taxon>Eukaryota</taxon>
        <taxon>Viridiplantae</taxon>
        <taxon>Streptophyta</taxon>
        <taxon>Embryophyta</taxon>
        <taxon>Marchantiophyta</taxon>
        <taxon>Marchantiopsida</taxon>
        <taxon>Marchantiidae</taxon>
        <taxon>Marchantiales</taxon>
        <taxon>Ricciaceae</taxon>
        <taxon>Riccia</taxon>
    </lineage>
</organism>
<dbReference type="AlphaFoldDB" id="A0ABD1ZIF2"/>
<feature type="region of interest" description="Disordered" evidence="1">
    <location>
        <begin position="17"/>
        <end position="89"/>
    </location>
</feature>